<accession>A0ABP7AZP7</accession>
<comment type="caution">
    <text evidence="7">The sequence shown here is derived from an EMBL/GenBank/DDBJ whole genome shotgun (WGS) entry which is preliminary data.</text>
</comment>
<dbReference type="Gene3D" id="1.20.120.910">
    <property type="entry name" value="DksA, coiled-coil domain"/>
    <property type="match status" value="1"/>
</dbReference>
<evidence type="ECO:0000256" key="4">
    <source>
        <dbReference type="PROSITE-ProRule" id="PRU00510"/>
    </source>
</evidence>
<reference evidence="8" key="1">
    <citation type="journal article" date="2019" name="Int. J. Syst. Evol. Microbiol.">
        <title>The Global Catalogue of Microorganisms (GCM) 10K type strain sequencing project: providing services to taxonomists for standard genome sequencing and annotation.</title>
        <authorList>
            <consortium name="The Broad Institute Genomics Platform"/>
            <consortium name="The Broad Institute Genome Sequencing Center for Infectious Disease"/>
            <person name="Wu L."/>
            <person name="Ma J."/>
        </authorList>
    </citation>
    <scope>NUCLEOTIDE SEQUENCE [LARGE SCALE GENOMIC DNA]</scope>
    <source>
        <strain evidence="8">JCM 16544</strain>
    </source>
</reference>
<keyword evidence="2" id="KW-0863">Zinc-finger</keyword>
<evidence type="ECO:0000256" key="1">
    <source>
        <dbReference type="ARBA" id="ARBA00022723"/>
    </source>
</evidence>
<feature type="domain" description="Zinc finger DksA/TraR C4-type" evidence="6">
    <location>
        <begin position="86"/>
        <end position="118"/>
    </location>
</feature>
<dbReference type="RefSeq" id="WP_344739888.1">
    <property type="nucleotide sequence ID" value="NZ_BAAAYU010000005.1"/>
</dbReference>
<dbReference type="SUPFAM" id="SSF57716">
    <property type="entry name" value="Glucocorticoid receptor-like (DNA-binding domain)"/>
    <property type="match status" value="1"/>
</dbReference>
<evidence type="ECO:0000313" key="8">
    <source>
        <dbReference type="Proteomes" id="UP001501697"/>
    </source>
</evidence>
<dbReference type="InterPro" id="IPR000962">
    <property type="entry name" value="Znf_DskA_TraR"/>
</dbReference>
<name>A0ABP7AZP7_9MICO</name>
<keyword evidence="8" id="KW-1185">Reference proteome</keyword>
<keyword evidence="1" id="KW-0479">Metal-binding</keyword>
<dbReference type="PROSITE" id="PS01102">
    <property type="entry name" value="ZF_DKSA_1"/>
    <property type="match status" value="1"/>
</dbReference>
<evidence type="ECO:0000256" key="3">
    <source>
        <dbReference type="ARBA" id="ARBA00022833"/>
    </source>
</evidence>
<sequence length="121" mass="13356">MPERPDRASLGVLLAGVRDDALARRDALQQAAADLRRDRGAETADDEHDPEGVTLSMEWERIEGLRIAAERDLCEIDEAVARWDAGEYGRCEGCGRGIPSERLRARPTARRCVPCAERIGA</sequence>
<dbReference type="PROSITE" id="PS51128">
    <property type="entry name" value="ZF_DKSA_2"/>
    <property type="match status" value="1"/>
</dbReference>
<dbReference type="InterPro" id="IPR020458">
    <property type="entry name" value="Znf_DskA_TraR_CS"/>
</dbReference>
<feature type="region of interest" description="Disordered" evidence="5">
    <location>
        <begin position="33"/>
        <end position="55"/>
    </location>
</feature>
<dbReference type="PANTHER" id="PTHR33823">
    <property type="entry name" value="RNA POLYMERASE-BINDING TRANSCRIPTION FACTOR DKSA-RELATED"/>
    <property type="match status" value="1"/>
</dbReference>
<dbReference type="Proteomes" id="UP001501697">
    <property type="component" value="Unassembled WGS sequence"/>
</dbReference>
<protein>
    <recommendedName>
        <fullName evidence="6">Zinc finger DksA/TraR C4-type domain-containing protein</fullName>
    </recommendedName>
</protein>
<evidence type="ECO:0000256" key="2">
    <source>
        <dbReference type="ARBA" id="ARBA00022771"/>
    </source>
</evidence>
<proteinExistence type="predicted"/>
<organism evidence="7 8">
    <name type="scientific">Microbacterium awajiense</name>
    <dbReference type="NCBI Taxonomy" id="415214"/>
    <lineage>
        <taxon>Bacteria</taxon>
        <taxon>Bacillati</taxon>
        <taxon>Actinomycetota</taxon>
        <taxon>Actinomycetes</taxon>
        <taxon>Micrococcales</taxon>
        <taxon>Microbacteriaceae</taxon>
        <taxon>Microbacterium</taxon>
    </lineage>
</organism>
<evidence type="ECO:0000256" key="5">
    <source>
        <dbReference type="SAM" id="MobiDB-lite"/>
    </source>
</evidence>
<evidence type="ECO:0000313" key="7">
    <source>
        <dbReference type="EMBL" id="GAA3643648.1"/>
    </source>
</evidence>
<keyword evidence="3" id="KW-0862">Zinc</keyword>
<gene>
    <name evidence="7" type="ORF">GCM10022200_29480</name>
</gene>
<feature type="zinc finger region" description="dksA C4-type" evidence="4">
    <location>
        <begin position="91"/>
        <end position="115"/>
    </location>
</feature>
<dbReference type="Pfam" id="PF01258">
    <property type="entry name" value="zf-dskA_traR"/>
    <property type="match status" value="1"/>
</dbReference>
<dbReference type="PANTHER" id="PTHR33823:SF4">
    <property type="entry name" value="GENERAL STRESS PROTEIN 16O"/>
    <property type="match status" value="1"/>
</dbReference>
<evidence type="ECO:0000259" key="6">
    <source>
        <dbReference type="Pfam" id="PF01258"/>
    </source>
</evidence>
<dbReference type="EMBL" id="BAAAYU010000005">
    <property type="protein sequence ID" value="GAA3643648.1"/>
    <property type="molecule type" value="Genomic_DNA"/>
</dbReference>